<evidence type="ECO:0000313" key="3">
    <source>
        <dbReference type="Proteomes" id="UP000009168"/>
    </source>
</evidence>
<dbReference type="PROSITE" id="PS51221">
    <property type="entry name" value="TTL"/>
    <property type="match status" value="1"/>
</dbReference>
<dbReference type="eggNOG" id="ENOG502SZ0W">
    <property type="taxonomic scope" value="Eukaryota"/>
</dbReference>
<reference evidence="3" key="1">
    <citation type="journal article" date="2006" name="PLoS Biol.">
        <title>Macronuclear genome sequence of the ciliate Tetrahymena thermophila, a model eukaryote.</title>
        <authorList>
            <person name="Eisen J.A."/>
            <person name="Coyne R.S."/>
            <person name="Wu M."/>
            <person name="Wu D."/>
            <person name="Thiagarajan M."/>
            <person name="Wortman J.R."/>
            <person name="Badger J.H."/>
            <person name="Ren Q."/>
            <person name="Amedeo P."/>
            <person name="Jones K.M."/>
            <person name="Tallon L.J."/>
            <person name="Delcher A.L."/>
            <person name="Salzberg S.L."/>
            <person name="Silva J.C."/>
            <person name="Haas B.J."/>
            <person name="Majoros W.H."/>
            <person name="Farzad M."/>
            <person name="Carlton J.M."/>
            <person name="Smith R.K. Jr."/>
            <person name="Garg J."/>
            <person name="Pearlman R.E."/>
            <person name="Karrer K.M."/>
            <person name="Sun L."/>
            <person name="Manning G."/>
            <person name="Elde N.C."/>
            <person name="Turkewitz A.P."/>
            <person name="Asai D.J."/>
            <person name="Wilkes D.E."/>
            <person name="Wang Y."/>
            <person name="Cai H."/>
            <person name="Collins K."/>
            <person name="Stewart B.A."/>
            <person name="Lee S.R."/>
            <person name="Wilamowska K."/>
            <person name="Weinberg Z."/>
            <person name="Ruzzo W.L."/>
            <person name="Wloga D."/>
            <person name="Gaertig J."/>
            <person name="Frankel J."/>
            <person name="Tsao C.-C."/>
            <person name="Gorovsky M.A."/>
            <person name="Keeling P.J."/>
            <person name="Waller R.F."/>
            <person name="Patron N.J."/>
            <person name="Cherry J.M."/>
            <person name="Stover N.A."/>
            <person name="Krieger C.J."/>
            <person name="del Toro C."/>
            <person name="Ryder H.F."/>
            <person name="Williamson S.C."/>
            <person name="Barbeau R.A."/>
            <person name="Hamilton E.P."/>
            <person name="Orias E."/>
        </authorList>
    </citation>
    <scope>NUCLEOTIDE SEQUENCE [LARGE SCALE GENOMIC DNA]</scope>
    <source>
        <strain evidence="3">SB210</strain>
    </source>
</reference>
<dbReference type="GeneID" id="7835001"/>
<keyword evidence="3" id="KW-1185">Reference proteome</keyword>
<dbReference type="GO" id="GO:0016874">
    <property type="term" value="F:ligase activity"/>
    <property type="evidence" value="ECO:0007669"/>
    <property type="project" value="UniProtKB-KW"/>
</dbReference>
<dbReference type="KEGG" id="tet:TTHERM_00414280"/>
<dbReference type="Gene3D" id="3.30.470.20">
    <property type="entry name" value="ATP-grasp fold, B domain"/>
    <property type="match status" value="1"/>
</dbReference>
<dbReference type="AlphaFoldDB" id="Q22P59"/>
<dbReference type="EMBL" id="GG662856">
    <property type="protein sequence ID" value="EAR86952.4"/>
    <property type="molecule type" value="Genomic_DNA"/>
</dbReference>
<dbReference type="PANTHER" id="PTHR46069:SF1">
    <property type="entry name" value="CHROMOSOME UNDETERMINED SCAFFOLD_125, WHOLE GENOME SHOTGUN SEQUENCE"/>
    <property type="match status" value="1"/>
</dbReference>
<dbReference type="InParanoid" id="Q22P59"/>
<name>Q22P59_TETTS</name>
<gene>
    <name evidence="2" type="ORF">TTHERM_00414280</name>
</gene>
<dbReference type="Pfam" id="PF03133">
    <property type="entry name" value="TTL"/>
    <property type="match status" value="1"/>
</dbReference>
<dbReference type="InterPro" id="IPR004344">
    <property type="entry name" value="TTL/TTLL_fam"/>
</dbReference>
<dbReference type="RefSeq" id="XP_001007197.4">
    <property type="nucleotide sequence ID" value="XM_001007197.4"/>
</dbReference>
<dbReference type="Proteomes" id="UP000009168">
    <property type="component" value="Unassembled WGS sequence"/>
</dbReference>
<accession>Q22P59</accession>
<feature type="compositionally biased region" description="Polar residues" evidence="1">
    <location>
        <begin position="344"/>
        <end position="384"/>
    </location>
</feature>
<feature type="region of interest" description="Disordered" evidence="1">
    <location>
        <begin position="344"/>
        <end position="405"/>
    </location>
</feature>
<evidence type="ECO:0000313" key="2">
    <source>
        <dbReference type="EMBL" id="EAR86952.4"/>
    </source>
</evidence>
<evidence type="ECO:0000256" key="1">
    <source>
        <dbReference type="SAM" id="MobiDB-lite"/>
    </source>
</evidence>
<dbReference type="OrthoDB" id="202825at2759"/>
<sequence>MNHYQIKALDLSNLAKNKEGSQNQIDTSTVDSDGYREIKIHNNNKIDYTDINSQQSIILESQGKSGLLQSNFQLSSQKMQNNNKQQDQQKFIINVYEDSQINQYAQDKSMLADPKAGQSTNKAIIENKQNEEADENQFFNINEFMKECQGSDNQQRVLFKGSTKQLLNKIETYQNLQLFLNDINDPYENEQARQRIFNIILRELINLLYVILQSNVNPYPYLLDCQQDFEKNVLILLGNIDFLKRAKTADGFKKSALFEFLLTQYKLIKNLQVQTYNERQKAKQLSSQNFQNKQEIQLKSDCLYKIQENQEFQESQLSNKILLESPKSPKSPIRKISYEVSNSPKLRSIQSGSKSPQSKQNMQLITDSPNNGKFVRQQSFSPKTKSAKGSPVKTNQANSKCLMMQSQQLPSKSTLKYNNYKVDKILRICVQEDDNLVARNNRDFYNVLNYSNAISVHDLDKKFFNKNRFHFAVVDDGSDLGEFIKDSLDRRPWWNTQHYNQKYLESANFVWTQFKSQNYCQKLLTKQVIQNQYYIKNNFSLNKQGEASNTQTPRQIQFAVDAKQETTYQTGLKLLVNQVDYQYITSFTPNKKDQIIPPFITVSAYMEEVNNKSQQFLSNKYLWEINNLKEIKIHNHFQYGYYLNMNQGLYFQLSSYYEYLNIDKNNILIPETFLIESKYDSESIRLNKYISNIQKEIEAFEKLSFDQQQLQKIKQRDQNFIQIDLNSLFIVKTIDTYQQTQISKSLLKLSQVEEMISKQLQLQPNGITYIVQKYINNPLLLQDKKFRIKYQLLLTNYNGILKVYFYNAGYGQVARKPYKGFNDMEAHFVGYKQQQFNQDRNSILETFYEENQIINIEDLEKLINKWAKKINPYYSFQDQAIPQIKQILIDVVKSTYQSINPTNKQFRFQIIELDLLLDENFKIWLIDSTNDIKVTDNSQRSYYSQLIENVFQITIDPIFQPLENVKVDQSRRYYKEDYFLTNQFKLIFDSQIDSFKFQHKEQSSILKKLQSAFQENIQANKQSPLKKQYQNIIKQI</sequence>
<dbReference type="HOGENOM" id="CLU_292666_0_0_1"/>
<dbReference type="PANTHER" id="PTHR46069">
    <property type="entry name" value="TUBULIN TYROSINE LIGASE"/>
    <property type="match status" value="1"/>
</dbReference>
<keyword evidence="2" id="KW-0436">Ligase</keyword>
<proteinExistence type="predicted"/>
<protein>
    <submittedName>
        <fullName evidence="2">Tubulin-tyrosine ligase family protein</fullName>
    </submittedName>
</protein>
<organism evidence="2 3">
    <name type="scientific">Tetrahymena thermophila (strain SB210)</name>
    <dbReference type="NCBI Taxonomy" id="312017"/>
    <lineage>
        <taxon>Eukaryota</taxon>
        <taxon>Sar</taxon>
        <taxon>Alveolata</taxon>
        <taxon>Ciliophora</taxon>
        <taxon>Intramacronucleata</taxon>
        <taxon>Oligohymenophorea</taxon>
        <taxon>Hymenostomatida</taxon>
        <taxon>Tetrahymenina</taxon>
        <taxon>Tetrahymenidae</taxon>
        <taxon>Tetrahymena</taxon>
    </lineage>
</organism>
<dbReference type="STRING" id="312017.Q22P59"/>
<feature type="compositionally biased region" description="Polar residues" evidence="1">
    <location>
        <begin position="392"/>
        <end position="405"/>
    </location>
</feature>